<dbReference type="RefSeq" id="WP_126548470.1">
    <property type="nucleotide sequence ID" value="NZ_BIFS01000001.1"/>
</dbReference>
<evidence type="ECO:0000256" key="6">
    <source>
        <dbReference type="ARBA" id="ARBA00022989"/>
    </source>
</evidence>
<gene>
    <name evidence="10" type="ORF">KDK_04030</name>
</gene>
<feature type="domain" description="Glycosyltransferase RgtA/B/C/D-like" evidence="9">
    <location>
        <begin position="630"/>
        <end position="788"/>
    </location>
</feature>
<dbReference type="PANTHER" id="PTHR33908">
    <property type="entry name" value="MANNOSYLTRANSFERASE YKCB-RELATED"/>
    <property type="match status" value="1"/>
</dbReference>
<organism evidence="10 11">
    <name type="scientific">Dictyobacter kobayashii</name>
    <dbReference type="NCBI Taxonomy" id="2014872"/>
    <lineage>
        <taxon>Bacteria</taxon>
        <taxon>Bacillati</taxon>
        <taxon>Chloroflexota</taxon>
        <taxon>Ktedonobacteria</taxon>
        <taxon>Ktedonobacterales</taxon>
        <taxon>Dictyobacteraceae</taxon>
        <taxon>Dictyobacter</taxon>
    </lineage>
</organism>
<feature type="transmembrane region" description="Helical" evidence="8">
    <location>
        <begin position="573"/>
        <end position="593"/>
    </location>
</feature>
<dbReference type="OrthoDB" id="135118at2"/>
<feature type="transmembrane region" description="Helical" evidence="8">
    <location>
        <begin position="941"/>
        <end position="964"/>
    </location>
</feature>
<evidence type="ECO:0000259" key="9">
    <source>
        <dbReference type="Pfam" id="PF13231"/>
    </source>
</evidence>
<feature type="transmembrane region" description="Helical" evidence="8">
    <location>
        <begin position="34"/>
        <end position="52"/>
    </location>
</feature>
<evidence type="ECO:0000256" key="1">
    <source>
        <dbReference type="ARBA" id="ARBA00004651"/>
    </source>
</evidence>
<dbReference type="EMBL" id="BIFS01000001">
    <property type="protein sequence ID" value="GCE16603.1"/>
    <property type="molecule type" value="Genomic_DNA"/>
</dbReference>
<dbReference type="Proteomes" id="UP000287188">
    <property type="component" value="Unassembled WGS sequence"/>
</dbReference>
<feature type="transmembrane region" description="Helical" evidence="8">
    <location>
        <begin position="501"/>
        <end position="521"/>
    </location>
</feature>
<keyword evidence="5 8" id="KW-0812">Transmembrane</keyword>
<evidence type="ECO:0000256" key="4">
    <source>
        <dbReference type="ARBA" id="ARBA00022679"/>
    </source>
</evidence>
<dbReference type="Gene3D" id="2.60.120.260">
    <property type="entry name" value="Galactose-binding domain-like"/>
    <property type="match status" value="2"/>
</dbReference>
<sequence>MSVTSSKFPDMTLSPQRKLQALVIQRARRRLTSFTLWLCLLLACAGTSWFVFQYTLIPQQKTYVPQWMDASWIAAADTNAPVAYYRYTTNLTTIPDNAFVMITANQVFQLYVNGIFIGTNTQDFDHGETPRTYMFDANVALHKGANTFSARVVDADQKNPQLRALIGITWGDQTSYIGTNASWQGTGQTTLAHPRGTAKTFSWALPTFDDSLWQPTRMVSSPVAPASLLTINPVIYTYPLPSHWLSAEGGQDGYFVRQIEVPEHSSSVLLRLIATGQADVFINDHQYMQWNGQATVPRQNLTTILDDLGMPVVYRNGLITGVYDITPYLHKGNNTLAIHVQAPGTSTAKVGLDALKNALSLDVLANHDNTVTNLAFPDDEWHASTEAIDNWTQNSSATMRWSPPNPIGRPGASMAYYLPDSNTPRNVVTMPPILIAEIIVYSSIAVLAGWLFMALFVLRRYYASRRAALEAASVIFLPALVIEALLIVLDREPMLPQPFPFTGWWGLILILLVVASAIGLWRHARYRQQVQFNPAPEPEALDNDFLTLVEDSLPVEDAQPQEWMQRVLAWLRLNWGLLPIMLLIIPMACYNLGYEPFWQDELSSYDAARNIMVHGFPAFPSGFTYPKGELFSYLLAGLMFILGSGGNVVPRLISLTEYLVSIPMLYILTQRLFNRRIAWLAAAMLAFSPYALIWSRQTRMYEQAQFTVILVLYTLYRAIQQREHKRPVYLAITCMVIAYLSHEENFIILPAAMICSLLATREAPYGMPYILRKKHWWVPALIACAIIIIQLLTVYWTHPPTFATDQSRRPQIQPSLDNLPYYVSLLFKAIAIKDTAAPWLLTQPWLIINSSLMVLGCVLAFVRKDRRARFLALFLIISSITLIMIFTMEADRYYYPLLPIYYILGAYAFWSVLQQVWRFARPHLTLNRRDVDGQPHVVISLPVRMVLSALAGLLCFSILIFPALPLSNYNLFISRSLGLSYRHHFADYDNVGQYMKNHFKKGDVVVSVAPAVTTLYYVGQVDYYFSIDRALFLIEQDKKVIETTSGSHPLFNQQDFQNVLAAHSRIWLITDNGGYQGGVTKNGRFTFPPPDFRMVYEGYGSAVYFRGSDG</sequence>
<name>A0A402ABY9_9CHLR</name>
<keyword evidence="2" id="KW-1003">Cell membrane</keyword>
<feature type="transmembrane region" description="Helical" evidence="8">
    <location>
        <begin position="467"/>
        <end position="489"/>
    </location>
</feature>
<dbReference type="GO" id="GO:0005886">
    <property type="term" value="C:plasma membrane"/>
    <property type="evidence" value="ECO:0007669"/>
    <property type="project" value="UniProtKB-SubCell"/>
</dbReference>
<feature type="transmembrane region" description="Helical" evidence="8">
    <location>
        <begin position="700"/>
        <end position="719"/>
    </location>
</feature>
<comment type="caution">
    <text evidence="10">The sequence shown here is derived from an EMBL/GenBank/DDBJ whole genome shotgun (WGS) entry which is preliminary data.</text>
</comment>
<dbReference type="Pfam" id="PF13231">
    <property type="entry name" value="PMT_2"/>
    <property type="match status" value="1"/>
</dbReference>
<dbReference type="InterPro" id="IPR038731">
    <property type="entry name" value="RgtA/B/C-like"/>
</dbReference>
<dbReference type="GO" id="GO:0009103">
    <property type="term" value="P:lipopolysaccharide biosynthetic process"/>
    <property type="evidence" value="ECO:0007669"/>
    <property type="project" value="UniProtKB-ARBA"/>
</dbReference>
<evidence type="ECO:0000256" key="2">
    <source>
        <dbReference type="ARBA" id="ARBA00022475"/>
    </source>
</evidence>
<dbReference type="InterPro" id="IPR050297">
    <property type="entry name" value="LipidA_mod_glycosyltrf_83"/>
</dbReference>
<evidence type="ECO:0000256" key="5">
    <source>
        <dbReference type="ARBA" id="ARBA00022692"/>
    </source>
</evidence>
<feature type="transmembrane region" description="Helical" evidence="8">
    <location>
        <begin position="776"/>
        <end position="796"/>
    </location>
</feature>
<keyword evidence="7 8" id="KW-0472">Membrane</keyword>
<comment type="subcellular location">
    <subcellularLocation>
        <location evidence="1">Cell membrane</location>
        <topology evidence="1">Multi-pass membrane protein</topology>
    </subcellularLocation>
</comment>
<feature type="transmembrane region" description="Helical" evidence="8">
    <location>
        <begin position="630"/>
        <end position="649"/>
    </location>
</feature>
<evidence type="ECO:0000256" key="8">
    <source>
        <dbReference type="SAM" id="Phobius"/>
    </source>
</evidence>
<reference evidence="11" key="1">
    <citation type="submission" date="2018-12" db="EMBL/GenBank/DDBJ databases">
        <title>Tengunoibacter tsumagoiensis gen. nov., sp. nov., Dictyobacter kobayashii sp. nov., D. alpinus sp. nov., and D. joshuensis sp. nov. and description of Dictyobacteraceae fam. nov. within the order Ktedonobacterales isolated from Tengu-no-mugimeshi.</title>
        <authorList>
            <person name="Wang C.M."/>
            <person name="Zheng Y."/>
            <person name="Sakai Y."/>
            <person name="Toyoda A."/>
            <person name="Minakuchi Y."/>
            <person name="Abe K."/>
            <person name="Yokota A."/>
            <person name="Yabe S."/>
        </authorList>
    </citation>
    <scope>NUCLEOTIDE SEQUENCE [LARGE SCALE GENOMIC DNA]</scope>
    <source>
        <strain evidence="11">Uno11</strain>
    </source>
</reference>
<dbReference type="GO" id="GO:0016763">
    <property type="term" value="F:pentosyltransferase activity"/>
    <property type="evidence" value="ECO:0007669"/>
    <property type="project" value="TreeGrafter"/>
</dbReference>
<protein>
    <recommendedName>
        <fullName evidence="9">Glycosyltransferase RgtA/B/C/D-like domain-containing protein</fullName>
    </recommendedName>
</protein>
<feature type="transmembrane region" description="Helical" evidence="8">
    <location>
        <begin position="438"/>
        <end position="458"/>
    </location>
</feature>
<dbReference type="PANTHER" id="PTHR33908:SF11">
    <property type="entry name" value="MEMBRANE PROTEIN"/>
    <property type="match status" value="1"/>
</dbReference>
<evidence type="ECO:0000256" key="7">
    <source>
        <dbReference type="ARBA" id="ARBA00023136"/>
    </source>
</evidence>
<proteinExistence type="predicted"/>
<evidence type="ECO:0000313" key="10">
    <source>
        <dbReference type="EMBL" id="GCE16603.1"/>
    </source>
</evidence>
<evidence type="ECO:0000256" key="3">
    <source>
        <dbReference type="ARBA" id="ARBA00022676"/>
    </source>
</evidence>
<feature type="transmembrane region" description="Helical" evidence="8">
    <location>
        <begin position="677"/>
        <end position="694"/>
    </location>
</feature>
<evidence type="ECO:0000313" key="11">
    <source>
        <dbReference type="Proteomes" id="UP000287188"/>
    </source>
</evidence>
<keyword evidence="4" id="KW-0808">Transferase</keyword>
<feature type="transmembrane region" description="Helical" evidence="8">
    <location>
        <begin position="870"/>
        <end position="888"/>
    </location>
</feature>
<dbReference type="AlphaFoldDB" id="A0A402ABY9"/>
<accession>A0A402ABY9</accession>
<feature type="transmembrane region" description="Helical" evidence="8">
    <location>
        <begin position="845"/>
        <end position="863"/>
    </location>
</feature>
<dbReference type="InterPro" id="IPR008979">
    <property type="entry name" value="Galactose-bd-like_sf"/>
</dbReference>
<keyword evidence="3" id="KW-0328">Glycosyltransferase</keyword>
<dbReference type="SUPFAM" id="SSF49785">
    <property type="entry name" value="Galactose-binding domain-like"/>
    <property type="match status" value="1"/>
</dbReference>
<feature type="transmembrane region" description="Helical" evidence="8">
    <location>
        <begin position="900"/>
        <end position="920"/>
    </location>
</feature>
<keyword evidence="11" id="KW-1185">Reference proteome</keyword>
<keyword evidence="6 8" id="KW-1133">Transmembrane helix</keyword>